<evidence type="ECO:0000256" key="3">
    <source>
        <dbReference type="PIRSR" id="PIRSR603782-1"/>
    </source>
</evidence>
<evidence type="ECO:0000256" key="1">
    <source>
        <dbReference type="ARBA" id="ARBA00010996"/>
    </source>
</evidence>
<dbReference type="AlphaFoldDB" id="A0A2N9VVB2"/>
<dbReference type="EMBL" id="MZMT01000040">
    <property type="protein sequence ID" value="PIO43430.1"/>
    <property type="molecule type" value="Genomic_DNA"/>
</dbReference>
<reference evidence="8" key="1">
    <citation type="journal article" date="2017" name="Int J Environ Stud">
        <title>Does the Miocene-Pliocene relict legume Oxytropis triphylla form nitrogen-fixing nodules with a combination of bacterial strains?</title>
        <authorList>
            <person name="Safronova V."/>
            <person name="Belimov A."/>
            <person name="Sazanova A."/>
            <person name="Kuznetsova I."/>
            <person name="Popova J."/>
            <person name="Andronov E."/>
            <person name="Verkhozina A."/>
            <person name="Tikhonovich I."/>
        </authorList>
    </citation>
    <scope>NUCLEOTIDE SEQUENCE [LARGE SCALE GENOMIC DNA]</scope>
    <source>
        <strain evidence="8">Tri-38</strain>
    </source>
</reference>
<dbReference type="InterPro" id="IPR013766">
    <property type="entry name" value="Thioredoxin_domain"/>
</dbReference>
<dbReference type="PANTHER" id="PTHR12151">
    <property type="entry name" value="ELECTRON TRANSPORT PROTIN SCO1/SENC FAMILY MEMBER"/>
    <property type="match status" value="1"/>
</dbReference>
<evidence type="ECO:0000259" key="6">
    <source>
        <dbReference type="PROSITE" id="PS51352"/>
    </source>
</evidence>
<keyword evidence="5" id="KW-0732">Signal</keyword>
<dbReference type="FunFam" id="3.40.30.10:FF:000013">
    <property type="entry name" value="Blast:Protein SCO1 homolog, mitochondrial"/>
    <property type="match status" value="1"/>
</dbReference>
<dbReference type="RefSeq" id="WP_100001618.1">
    <property type="nucleotide sequence ID" value="NZ_CP017941.1"/>
</dbReference>
<feature type="disulfide bond" description="Redox-active" evidence="4">
    <location>
        <begin position="76"/>
        <end position="80"/>
    </location>
</feature>
<keyword evidence="4" id="KW-1015">Disulfide bond</keyword>
<dbReference type="GO" id="GO:0046872">
    <property type="term" value="F:metal ion binding"/>
    <property type="evidence" value="ECO:0007669"/>
    <property type="project" value="UniProtKB-KW"/>
</dbReference>
<organism evidence="7 8">
    <name type="scientific">Phyllobacterium zundukense</name>
    <dbReference type="NCBI Taxonomy" id="1867719"/>
    <lineage>
        <taxon>Bacteria</taxon>
        <taxon>Pseudomonadati</taxon>
        <taxon>Pseudomonadota</taxon>
        <taxon>Alphaproteobacteria</taxon>
        <taxon>Hyphomicrobiales</taxon>
        <taxon>Phyllobacteriaceae</taxon>
        <taxon>Phyllobacterium</taxon>
    </lineage>
</organism>
<gene>
    <name evidence="7" type="ORF">B5P45_18165</name>
</gene>
<feature type="signal peptide" evidence="5">
    <location>
        <begin position="1"/>
        <end position="36"/>
    </location>
</feature>
<comment type="caution">
    <text evidence="7">The sequence shown here is derived from an EMBL/GenBank/DDBJ whole genome shotgun (WGS) entry which is preliminary data.</text>
</comment>
<protein>
    <submittedName>
        <fullName evidence="7">SCO family protein</fullName>
    </submittedName>
</protein>
<keyword evidence="8" id="KW-1185">Reference proteome</keyword>
<dbReference type="Pfam" id="PF02630">
    <property type="entry name" value="SCO1-SenC"/>
    <property type="match status" value="1"/>
</dbReference>
<dbReference type="OrthoDB" id="9790194at2"/>
<dbReference type="InterPro" id="IPR036249">
    <property type="entry name" value="Thioredoxin-like_sf"/>
</dbReference>
<dbReference type="Gene3D" id="3.40.30.10">
    <property type="entry name" value="Glutaredoxin"/>
    <property type="match status" value="1"/>
</dbReference>
<proteinExistence type="inferred from homology"/>
<feature type="chain" id="PRO_5014996837" evidence="5">
    <location>
        <begin position="37"/>
        <end position="205"/>
    </location>
</feature>
<feature type="binding site" evidence="3">
    <location>
        <position position="166"/>
    </location>
    <ligand>
        <name>Cu cation</name>
        <dbReference type="ChEBI" id="CHEBI:23378"/>
    </ligand>
</feature>
<feature type="binding site" evidence="3">
    <location>
        <position position="80"/>
    </location>
    <ligand>
        <name>Cu cation</name>
        <dbReference type="ChEBI" id="CHEBI:23378"/>
    </ligand>
</feature>
<accession>A0A2N9VVB2</accession>
<dbReference type="PROSITE" id="PS51352">
    <property type="entry name" value="THIOREDOXIN_2"/>
    <property type="match status" value="1"/>
</dbReference>
<dbReference type="InterPro" id="IPR003782">
    <property type="entry name" value="SCO1/SenC"/>
</dbReference>
<keyword evidence="2 3" id="KW-0186">Copper</keyword>
<comment type="similarity">
    <text evidence="1">Belongs to the SCO1/2 family.</text>
</comment>
<dbReference type="SUPFAM" id="SSF52833">
    <property type="entry name" value="Thioredoxin-like"/>
    <property type="match status" value="1"/>
</dbReference>
<evidence type="ECO:0000256" key="5">
    <source>
        <dbReference type="SAM" id="SignalP"/>
    </source>
</evidence>
<evidence type="ECO:0000313" key="8">
    <source>
        <dbReference type="Proteomes" id="UP000232163"/>
    </source>
</evidence>
<keyword evidence="3" id="KW-0479">Metal-binding</keyword>
<evidence type="ECO:0000313" key="7">
    <source>
        <dbReference type="EMBL" id="PIO43430.1"/>
    </source>
</evidence>
<dbReference type="PANTHER" id="PTHR12151:SF25">
    <property type="entry name" value="LINALOOL DEHYDRATASE_ISOMERASE DOMAIN-CONTAINING PROTEIN"/>
    <property type="match status" value="1"/>
</dbReference>
<dbReference type="Proteomes" id="UP000232163">
    <property type="component" value="Unassembled WGS sequence"/>
</dbReference>
<feature type="domain" description="Thioredoxin" evidence="6">
    <location>
        <begin position="38"/>
        <end position="205"/>
    </location>
</feature>
<name>A0A2N9VVB2_9HYPH</name>
<sequence length="205" mass="22319">MKRRYGLLRPWAHCPHALFCLIVAAALSVFQPPAWAGTAPVTVGGPFTLTAPDGTTVTDATYRGKWLLVFFGYTSCPDICPTTLYEIDAALEELGPDAARLQPIFITVDPERDTPEVMGKYTGAFDPRIIGLTGSPQQIAAVAREYGAYSARHKTGAGVEDYTVDHSTYIYIMDIQGKFVRGLDSDTPAGRIADTLRKIMAQSDE</sequence>
<evidence type="ECO:0000256" key="4">
    <source>
        <dbReference type="PIRSR" id="PIRSR603782-2"/>
    </source>
</evidence>
<dbReference type="KEGG" id="pht:BLM14_19670"/>
<dbReference type="CDD" id="cd02968">
    <property type="entry name" value="SCO"/>
    <property type="match status" value="1"/>
</dbReference>
<feature type="binding site" evidence="3">
    <location>
        <position position="76"/>
    </location>
    <ligand>
        <name>Cu cation</name>
        <dbReference type="ChEBI" id="CHEBI:23378"/>
    </ligand>
</feature>
<evidence type="ECO:0000256" key="2">
    <source>
        <dbReference type="ARBA" id="ARBA00023008"/>
    </source>
</evidence>